<comment type="caution">
    <text evidence="1">The sequence shown here is derived from an EMBL/GenBank/DDBJ whole genome shotgun (WGS) entry which is preliminary data.</text>
</comment>
<name>A0A951QLK0_9CYAN</name>
<protein>
    <submittedName>
        <fullName evidence="1">Uncharacterized protein</fullName>
    </submittedName>
</protein>
<proteinExistence type="predicted"/>
<gene>
    <name evidence="1" type="ORF">KME60_09720</name>
</gene>
<reference evidence="1" key="2">
    <citation type="journal article" date="2022" name="Microbiol. Resour. Announc.">
        <title>Metagenome Sequencing to Explore Phylogenomics of Terrestrial Cyanobacteria.</title>
        <authorList>
            <person name="Ward R.D."/>
            <person name="Stajich J.E."/>
            <person name="Johansen J.R."/>
            <person name="Huntemann M."/>
            <person name="Clum A."/>
            <person name="Foster B."/>
            <person name="Foster B."/>
            <person name="Roux S."/>
            <person name="Palaniappan K."/>
            <person name="Varghese N."/>
            <person name="Mukherjee S."/>
            <person name="Reddy T.B.K."/>
            <person name="Daum C."/>
            <person name="Copeland A."/>
            <person name="Chen I.A."/>
            <person name="Ivanova N.N."/>
            <person name="Kyrpides N.C."/>
            <person name="Shapiro N."/>
            <person name="Eloe-Fadrosh E.A."/>
            <person name="Pietrasiak N."/>
        </authorList>
    </citation>
    <scope>NUCLEOTIDE SEQUENCE</scope>
    <source>
        <strain evidence="1">GSE-NOS-MK-12-04C</strain>
    </source>
</reference>
<evidence type="ECO:0000313" key="2">
    <source>
        <dbReference type="Proteomes" id="UP000729701"/>
    </source>
</evidence>
<dbReference type="EMBL" id="JAHHGZ010000008">
    <property type="protein sequence ID" value="MBW4667696.1"/>
    <property type="molecule type" value="Genomic_DNA"/>
</dbReference>
<reference evidence="1" key="1">
    <citation type="submission" date="2021-05" db="EMBL/GenBank/DDBJ databases">
        <authorList>
            <person name="Pietrasiak N."/>
            <person name="Ward R."/>
            <person name="Stajich J.E."/>
            <person name="Kurbessoian T."/>
        </authorList>
    </citation>
    <scope>NUCLEOTIDE SEQUENCE</scope>
    <source>
        <strain evidence="1">GSE-NOS-MK-12-04C</strain>
    </source>
</reference>
<evidence type="ECO:0000313" key="1">
    <source>
        <dbReference type="EMBL" id="MBW4667696.1"/>
    </source>
</evidence>
<accession>A0A951QLK0</accession>
<sequence length="105" mass="12026">MADINDTTVILPDHIRIIECKSEGWLFKAMKPFLTRKSVDINDFSPLYGINQEQILIELFRINGGKLGFYLANLRSRQFYYCGKTAESVKPKLIEIGIGRADPFL</sequence>
<organism evidence="1 2">
    <name type="scientific">Cyanomargarita calcarea GSE-NOS-MK-12-04C</name>
    <dbReference type="NCBI Taxonomy" id="2839659"/>
    <lineage>
        <taxon>Bacteria</taxon>
        <taxon>Bacillati</taxon>
        <taxon>Cyanobacteriota</taxon>
        <taxon>Cyanophyceae</taxon>
        <taxon>Nostocales</taxon>
        <taxon>Cyanomargaritaceae</taxon>
        <taxon>Cyanomargarita</taxon>
    </lineage>
</organism>
<dbReference type="AlphaFoldDB" id="A0A951QLK0"/>
<dbReference type="Proteomes" id="UP000729701">
    <property type="component" value="Unassembled WGS sequence"/>
</dbReference>